<evidence type="ECO:0000256" key="3">
    <source>
        <dbReference type="SAM" id="MobiDB-lite"/>
    </source>
</evidence>
<dbReference type="InterPro" id="IPR003593">
    <property type="entry name" value="AAA+_ATPase"/>
</dbReference>
<dbReference type="InterPro" id="IPR017871">
    <property type="entry name" value="ABC_transporter-like_CS"/>
</dbReference>
<reference evidence="5 6" key="1">
    <citation type="submission" date="2023-03" db="EMBL/GenBank/DDBJ databases">
        <title>Bacillus Genome Sequencing.</title>
        <authorList>
            <person name="Dunlap C."/>
        </authorList>
    </citation>
    <scope>NUCLEOTIDE SEQUENCE [LARGE SCALE GENOMIC DNA]</scope>
    <source>
        <strain evidence="5 6">B-59205</strain>
    </source>
</reference>
<dbReference type="AlphaFoldDB" id="A0AAW9NQ52"/>
<dbReference type="SMART" id="SM00382">
    <property type="entry name" value="AAA"/>
    <property type="match status" value="2"/>
</dbReference>
<feature type="compositionally biased region" description="Basic and acidic residues" evidence="3">
    <location>
        <begin position="229"/>
        <end position="245"/>
    </location>
</feature>
<dbReference type="PANTHER" id="PTHR42855:SF2">
    <property type="entry name" value="DRUG RESISTANCE ABC TRANSPORTER,ATP-BINDING PROTEIN"/>
    <property type="match status" value="1"/>
</dbReference>
<dbReference type="SUPFAM" id="SSF52540">
    <property type="entry name" value="P-loop containing nucleoside triphosphate hydrolases"/>
    <property type="match status" value="2"/>
</dbReference>
<dbReference type="CDD" id="cd03221">
    <property type="entry name" value="ABCF_EF-3"/>
    <property type="match status" value="2"/>
</dbReference>
<dbReference type="RefSeq" id="WP_326124298.1">
    <property type="nucleotide sequence ID" value="NZ_JARSFG010000020.1"/>
</dbReference>
<feature type="domain" description="ABC transporter" evidence="4">
    <location>
        <begin position="6"/>
        <end position="195"/>
    </location>
</feature>
<feature type="region of interest" description="Disordered" evidence="3">
    <location>
        <begin position="225"/>
        <end position="248"/>
    </location>
</feature>
<evidence type="ECO:0000256" key="2">
    <source>
        <dbReference type="ARBA" id="ARBA00022840"/>
    </source>
</evidence>
<dbReference type="Gene3D" id="3.40.50.300">
    <property type="entry name" value="P-loop containing nucleotide triphosphate hydrolases"/>
    <property type="match status" value="3"/>
</dbReference>
<keyword evidence="1" id="KW-0547">Nucleotide-binding</keyword>
<evidence type="ECO:0000313" key="5">
    <source>
        <dbReference type="EMBL" id="MEC1179797.1"/>
    </source>
</evidence>
<dbReference type="GO" id="GO:0016887">
    <property type="term" value="F:ATP hydrolysis activity"/>
    <property type="evidence" value="ECO:0007669"/>
    <property type="project" value="InterPro"/>
</dbReference>
<dbReference type="EMBL" id="JARSFG010000020">
    <property type="protein sequence ID" value="MEC1179797.1"/>
    <property type="molecule type" value="Genomic_DNA"/>
</dbReference>
<gene>
    <name evidence="5" type="primary">abc-f</name>
    <name evidence="5" type="ORF">P9B03_14960</name>
</gene>
<feature type="domain" description="ABC transporter" evidence="4">
    <location>
        <begin position="295"/>
        <end position="482"/>
    </location>
</feature>
<evidence type="ECO:0000313" key="6">
    <source>
        <dbReference type="Proteomes" id="UP001344888"/>
    </source>
</evidence>
<dbReference type="InterPro" id="IPR003439">
    <property type="entry name" value="ABC_transporter-like_ATP-bd"/>
</dbReference>
<keyword evidence="6" id="KW-1185">Reference proteome</keyword>
<dbReference type="GO" id="GO:0005524">
    <property type="term" value="F:ATP binding"/>
    <property type="evidence" value="ECO:0007669"/>
    <property type="project" value="UniProtKB-KW"/>
</dbReference>
<dbReference type="InterPro" id="IPR051309">
    <property type="entry name" value="ABCF_ATPase"/>
</dbReference>
<accession>A0AAW9NQ52</accession>
<comment type="caution">
    <text evidence="5">The sequence shown here is derived from an EMBL/GenBank/DDBJ whole genome shotgun (WGS) entry which is preliminary data.</text>
</comment>
<dbReference type="NCBIfam" id="NF000355">
    <property type="entry name" value="ribo_prot_ABC_F"/>
    <property type="match status" value="1"/>
</dbReference>
<sequence length="484" mass="54529">MEQLQFEIKQVTHHYLDKEILNIPYLAVHQLERIGIVGDNGAGKSTLLKLLAGKISPTTGHVKSFVDALYMDQIDLQVTNAIDYALQGKLNIQMQHEHLSGGEQTRRKLAELLSTYASCYLLDEPTSHLDRDGIQFLIDELTYYYGTLIIVSHDRTLLDAIVDTIWEVRDGAVHVYAGNYSAYKEQKELERQQQQYAHEAYIKEKGRLEAAAAEKMKRAEQMAQAKNLSRNEAKAKPNRMFETKSKASGQKALHRAAKAMEERVQQLQAVEKPDAERAFHFAHKAISELHNKVPILANDFTLMAGEKLLLEGVSFQIRQGQKIAITGANGSGKSTLLKAIAEGAAGIDTSPKVKIGYFKQMSYQFKESQTLLQFMKSQSTYDEGFLRKVLAAMHFTQTDLRKSVCDLSGGEAMRVQLALLFVGDYNVLLLDEPTNFLDITLLEALEQFMLGYRGTVLIVSHDEAFLQQTTTVRYHLAEQKLLLQ</sequence>
<dbReference type="Pfam" id="PF00005">
    <property type="entry name" value="ABC_tran"/>
    <property type="match status" value="3"/>
</dbReference>
<keyword evidence="2" id="KW-0067">ATP-binding</keyword>
<proteinExistence type="predicted"/>
<dbReference type="PANTHER" id="PTHR42855">
    <property type="entry name" value="ABC TRANSPORTER ATP-BINDING SUBUNIT"/>
    <property type="match status" value="1"/>
</dbReference>
<name>A0AAW9NQ52_9BACL</name>
<protein>
    <submittedName>
        <fullName evidence="5">ABC-F type ribosomal protection protein</fullName>
    </submittedName>
</protein>
<dbReference type="Proteomes" id="UP001344888">
    <property type="component" value="Unassembled WGS sequence"/>
</dbReference>
<evidence type="ECO:0000256" key="1">
    <source>
        <dbReference type="ARBA" id="ARBA00022741"/>
    </source>
</evidence>
<organism evidence="5 6">
    <name type="scientific">Metasolibacillus meyeri</name>
    <dbReference type="NCBI Taxonomy" id="1071052"/>
    <lineage>
        <taxon>Bacteria</taxon>
        <taxon>Bacillati</taxon>
        <taxon>Bacillota</taxon>
        <taxon>Bacilli</taxon>
        <taxon>Bacillales</taxon>
        <taxon>Caryophanaceae</taxon>
        <taxon>Metasolibacillus</taxon>
    </lineage>
</organism>
<evidence type="ECO:0000259" key="4">
    <source>
        <dbReference type="PROSITE" id="PS50893"/>
    </source>
</evidence>
<dbReference type="InterPro" id="IPR027417">
    <property type="entry name" value="P-loop_NTPase"/>
</dbReference>
<dbReference type="PROSITE" id="PS50893">
    <property type="entry name" value="ABC_TRANSPORTER_2"/>
    <property type="match status" value="2"/>
</dbReference>
<dbReference type="PROSITE" id="PS00211">
    <property type="entry name" value="ABC_TRANSPORTER_1"/>
    <property type="match status" value="1"/>
</dbReference>